<reference evidence="9" key="1">
    <citation type="submission" date="2016-10" db="EMBL/GenBank/DDBJ databases">
        <authorList>
            <person name="Varghese N."/>
            <person name="Submissions S."/>
        </authorList>
    </citation>
    <scope>NUCLEOTIDE SEQUENCE [LARGE SCALE GENOMIC DNA]</scope>
    <source>
        <strain evidence="9">DSM 24767</strain>
    </source>
</reference>
<dbReference type="GO" id="GO:0006355">
    <property type="term" value="P:regulation of DNA-templated transcription"/>
    <property type="evidence" value="ECO:0007669"/>
    <property type="project" value="InterPro"/>
</dbReference>
<dbReference type="InterPro" id="IPR000014">
    <property type="entry name" value="PAS"/>
</dbReference>
<dbReference type="InterPro" id="IPR003594">
    <property type="entry name" value="HATPase_dom"/>
</dbReference>
<dbReference type="Proteomes" id="UP000198848">
    <property type="component" value="Unassembled WGS sequence"/>
</dbReference>
<dbReference type="CDD" id="cd00130">
    <property type="entry name" value="PAS"/>
    <property type="match status" value="3"/>
</dbReference>
<keyword evidence="9" id="KW-1185">Reference proteome</keyword>
<dbReference type="SUPFAM" id="SSF47384">
    <property type="entry name" value="Homodimeric domain of signal transducing histidine kinase"/>
    <property type="match status" value="1"/>
</dbReference>
<protein>
    <recommendedName>
        <fullName evidence="2">histidine kinase</fullName>
        <ecNumber evidence="2">2.7.13.3</ecNumber>
    </recommendedName>
</protein>
<dbReference type="CDD" id="cd00082">
    <property type="entry name" value="HisKA"/>
    <property type="match status" value="1"/>
</dbReference>
<gene>
    <name evidence="8" type="ORF">SAMN04489842_0985</name>
</gene>
<dbReference type="InterPro" id="IPR003661">
    <property type="entry name" value="HisK_dim/P_dom"/>
</dbReference>
<dbReference type="Pfam" id="PF13185">
    <property type="entry name" value="GAF_2"/>
    <property type="match status" value="1"/>
</dbReference>
<organism evidence="8 9">
    <name type="scientific">Natronobacterium texcoconense</name>
    <dbReference type="NCBI Taxonomy" id="1095778"/>
    <lineage>
        <taxon>Archaea</taxon>
        <taxon>Methanobacteriati</taxon>
        <taxon>Methanobacteriota</taxon>
        <taxon>Stenosarchaea group</taxon>
        <taxon>Halobacteria</taxon>
        <taxon>Halobacteriales</taxon>
        <taxon>Natrialbaceae</taxon>
        <taxon>Natronobacterium</taxon>
    </lineage>
</organism>
<dbReference type="PROSITE" id="PS50112">
    <property type="entry name" value="PAS"/>
    <property type="match status" value="3"/>
</dbReference>
<feature type="domain" description="PAS" evidence="7">
    <location>
        <begin position="437"/>
        <end position="507"/>
    </location>
</feature>
<name>A0A1H1BB17_NATTX</name>
<keyword evidence="5" id="KW-0418">Kinase</keyword>
<dbReference type="InterPro" id="IPR004358">
    <property type="entry name" value="Sig_transdc_His_kin-like_C"/>
</dbReference>
<dbReference type="NCBIfam" id="TIGR00229">
    <property type="entry name" value="sensory_box"/>
    <property type="match status" value="2"/>
</dbReference>
<dbReference type="SMART" id="SM00065">
    <property type="entry name" value="GAF"/>
    <property type="match status" value="1"/>
</dbReference>
<evidence type="ECO:0000256" key="5">
    <source>
        <dbReference type="ARBA" id="ARBA00022777"/>
    </source>
</evidence>
<keyword evidence="4" id="KW-0808">Transferase</keyword>
<dbReference type="STRING" id="1095778.SAMN04489842_0985"/>
<dbReference type="EC" id="2.7.13.3" evidence="2"/>
<dbReference type="SMART" id="SM00091">
    <property type="entry name" value="PAS"/>
    <property type="match status" value="4"/>
</dbReference>
<dbReference type="AlphaFoldDB" id="A0A1H1BB17"/>
<dbReference type="InterPro" id="IPR003018">
    <property type="entry name" value="GAF"/>
</dbReference>
<dbReference type="Gene3D" id="3.30.450.40">
    <property type="match status" value="1"/>
</dbReference>
<dbReference type="InterPro" id="IPR013656">
    <property type="entry name" value="PAS_4"/>
</dbReference>
<dbReference type="SMART" id="SM00388">
    <property type="entry name" value="HisKA"/>
    <property type="match status" value="1"/>
</dbReference>
<evidence type="ECO:0000256" key="1">
    <source>
        <dbReference type="ARBA" id="ARBA00000085"/>
    </source>
</evidence>
<dbReference type="PROSITE" id="PS50109">
    <property type="entry name" value="HIS_KIN"/>
    <property type="match status" value="1"/>
</dbReference>
<dbReference type="RefSeq" id="WP_090378147.1">
    <property type="nucleotide sequence ID" value="NZ_FNLC01000001.1"/>
</dbReference>
<dbReference type="InterPro" id="IPR029016">
    <property type="entry name" value="GAF-like_dom_sf"/>
</dbReference>
<comment type="catalytic activity">
    <reaction evidence="1">
        <text>ATP + protein L-histidine = ADP + protein N-phospho-L-histidine.</text>
        <dbReference type="EC" id="2.7.13.3"/>
    </reaction>
</comment>
<evidence type="ECO:0000259" key="7">
    <source>
        <dbReference type="PROSITE" id="PS50112"/>
    </source>
</evidence>
<dbReference type="PANTHER" id="PTHR43304">
    <property type="entry name" value="PHYTOCHROME-LIKE PROTEIN CPH1"/>
    <property type="match status" value="1"/>
</dbReference>
<dbReference type="InterPro" id="IPR052162">
    <property type="entry name" value="Sensor_kinase/Photoreceptor"/>
</dbReference>
<dbReference type="Pfam" id="PF08448">
    <property type="entry name" value="PAS_4"/>
    <property type="match status" value="2"/>
</dbReference>
<dbReference type="FunFam" id="3.30.565.10:FF:000006">
    <property type="entry name" value="Sensor histidine kinase WalK"/>
    <property type="match status" value="1"/>
</dbReference>
<dbReference type="PRINTS" id="PR00344">
    <property type="entry name" value="BCTRLSENSOR"/>
</dbReference>
<dbReference type="InterPro" id="IPR036890">
    <property type="entry name" value="HATPase_C_sf"/>
</dbReference>
<dbReference type="SUPFAM" id="SSF55874">
    <property type="entry name" value="ATPase domain of HSP90 chaperone/DNA topoisomerase II/histidine kinase"/>
    <property type="match status" value="1"/>
</dbReference>
<dbReference type="PANTHER" id="PTHR43304:SF1">
    <property type="entry name" value="PAC DOMAIN-CONTAINING PROTEIN"/>
    <property type="match status" value="1"/>
</dbReference>
<proteinExistence type="predicted"/>
<keyword evidence="3" id="KW-0597">Phosphoprotein</keyword>
<accession>A0A1H1BB17</accession>
<evidence type="ECO:0000313" key="8">
    <source>
        <dbReference type="EMBL" id="SDQ49060.1"/>
    </source>
</evidence>
<evidence type="ECO:0000259" key="6">
    <source>
        <dbReference type="PROSITE" id="PS50109"/>
    </source>
</evidence>
<dbReference type="Pfam" id="PF02518">
    <property type="entry name" value="HATPase_c"/>
    <property type="match status" value="1"/>
</dbReference>
<dbReference type="InterPro" id="IPR036097">
    <property type="entry name" value="HisK_dim/P_sf"/>
</dbReference>
<dbReference type="OrthoDB" id="342253at2157"/>
<feature type="domain" description="PAS" evidence="7">
    <location>
        <begin position="23"/>
        <end position="95"/>
    </location>
</feature>
<evidence type="ECO:0000256" key="2">
    <source>
        <dbReference type="ARBA" id="ARBA00012438"/>
    </source>
</evidence>
<evidence type="ECO:0000256" key="3">
    <source>
        <dbReference type="ARBA" id="ARBA00022553"/>
    </source>
</evidence>
<dbReference type="EMBL" id="FNLC01000001">
    <property type="protein sequence ID" value="SDQ49060.1"/>
    <property type="molecule type" value="Genomic_DNA"/>
</dbReference>
<dbReference type="Gene3D" id="3.30.565.10">
    <property type="entry name" value="Histidine kinase-like ATPase, C-terminal domain"/>
    <property type="match status" value="1"/>
</dbReference>
<dbReference type="InterPro" id="IPR035965">
    <property type="entry name" value="PAS-like_dom_sf"/>
</dbReference>
<dbReference type="InterPro" id="IPR013767">
    <property type="entry name" value="PAS_fold"/>
</dbReference>
<dbReference type="Pfam" id="PF00989">
    <property type="entry name" value="PAS"/>
    <property type="match status" value="2"/>
</dbReference>
<evidence type="ECO:0000256" key="4">
    <source>
        <dbReference type="ARBA" id="ARBA00022679"/>
    </source>
</evidence>
<dbReference type="Gene3D" id="3.30.450.20">
    <property type="entry name" value="PAS domain"/>
    <property type="match status" value="4"/>
</dbReference>
<evidence type="ECO:0000313" key="9">
    <source>
        <dbReference type="Proteomes" id="UP000198848"/>
    </source>
</evidence>
<sequence>MSERTEPSDTESGFWTAGDEETVLQSFRTLVETIDGGVFQLDETDRLVAVDDTLLEATAYAREELLGEHVSTLLTEPKRLEQVPAAGVNEAASLEVTILTAAGEPISATLRLKDLDGEGVDGAIGVVRDLAESNERAGSIPPIEAATTVLDEADVGVFVLDASFDVAWINEPTERYFGLERSAVLGRDKRRLIEETIQERVAEPDAFAETVTATYDDNSYVERFECRVTPDEDREERWLEHWSKPIEHGRYAGGRIELYYDVTDQHERFVQLRRLNEAIRTWLDRDSREAVADVASRHVRNILGLEINAIYLYDEETATLEPAGWSDPAEELIGDHPRFSEGEGIAWRVFESGESRIYDDVTADASVFNPETVIRSEICLPIGEQGVLLAGSPEPAVFDEGDLSLANLAASTLEAIFDRIRNERMLEYERDRVEELLETEVSEVFGRISDGFYALDEDWRFTYVNERAEELLGHSSEELVGNVIWDVFPGATRSDLMGRYHEAMASQEPVSWERYSQTLDIWMEIQAYPSESGLSVYFRDITERKENRRRLEASEERYRTLVENFPDGVVTLFDDELRYTAAGGELLDELQIGDGVTVGQTIYEQYPDEFAAEIEPQFRAALEGEERSFEVNYRGRVLSAHTLPITIGGSVDAGMLVVQDVTERHDYHRQLEASNERLEQFAYAASHDLQEPLRMVSSYLQLIERRYENDLDDDGQEFLEYAVDGAERMKEMIDGLLEYSRVESRGKPLEPVDLECVLEDIREDLALQIEDADADVTVESLPRVLGDAGQLRRLFQNLLSNAIVYSGDEPPVIQVSAERVGDDWAITVRDEGIGIDLDQQERIFEVFQRLHSQEEQPGTGIGLALCRRIVERHGGEIRVDSEPGEGSAFVVTLPAVDGV</sequence>
<dbReference type="SUPFAM" id="SSF55785">
    <property type="entry name" value="PYP-like sensor domain (PAS domain)"/>
    <property type="match status" value="4"/>
</dbReference>
<dbReference type="Pfam" id="PF00512">
    <property type="entry name" value="HisKA"/>
    <property type="match status" value="1"/>
</dbReference>
<dbReference type="GO" id="GO:0000155">
    <property type="term" value="F:phosphorelay sensor kinase activity"/>
    <property type="evidence" value="ECO:0007669"/>
    <property type="project" value="InterPro"/>
</dbReference>
<dbReference type="Gene3D" id="1.10.287.130">
    <property type="match status" value="1"/>
</dbReference>
<feature type="domain" description="Histidine kinase" evidence="6">
    <location>
        <begin position="684"/>
        <end position="897"/>
    </location>
</feature>
<dbReference type="SUPFAM" id="SSF55781">
    <property type="entry name" value="GAF domain-like"/>
    <property type="match status" value="1"/>
</dbReference>
<dbReference type="InterPro" id="IPR005467">
    <property type="entry name" value="His_kinase_dom"/>
</dbReference>
<feature type="domain" description="PAS" evidence="7">
    <location>
        <begin position="149"/>
        <end position="187"/>
    </location>
</feature>
<dbReference type="SMART" id="SM00387">
    <property type="entry name" value="HATPase_c"/>
    <property type="match status" value="1"/>
</dbReference>